<evidence type="ECO:0000313" key="2">
    <source>
        <dbReference type="Proteomes" id="UP000776164"/>
    </source>
</evidence>
<proteinExistence type="predicted"/>
<sequence>MLNGNPTLSDVDLPARVDEQVAFWTNHGEYALRNYREDSWYLFRVEKARPRVTHFLHSRGAEWVAAPVDAGRNVHAPDWRDALRRVVT</sequence>
<keyword evidence="2" id="KW-1185">Reference proteome</keyword>
<organism evidence="1 2">
    <name type="scientific">Subtercola frigoramans</name>
    <dbReference type="NCBI Taxonomy" id="120298"/>
    <lineage>
        <taxon>Bacteria</taxon>
        <taxon>Bacillati</taxon>
        <taxon>Actinomycetota</taxon>
        <taxon>Actinomycetes</taxon>
        <taxon>Micrococcales</taxon>
        <taxon>Microbacteriaceae</taxon>
        <taxon>Subtercola</taxon>
    </lineage>
</organism>
<accession>A0ABS2L147</accession>
<dbReference type="RefSeq" id="WP_205106506.1">
    <property type="nucleotide sequence ID" value="NZ_BAAAHT010000018.1"/>
</dbReference>
<dbReference type="EMBL" id="JAFBBU010000001">
    <property type="protein sequence ID" value="MBM7470805.1"/>
    <property type="molecule type" value="Genomic_DNA"/>
</dbReference>
<reference evidence="1 2" key="1">
    <citation type="submission" date="2021-01" db="EMBL/GenBank/DDBJ databases">
        <title>Sequencing the genomes of 1000 actinobacteria strains.</title>
        <authorList>
            <person name="Klenk H.-P."/>
        </authorList>
    </citation>
    <scope>NUCLEOTIDE SEQUENCE [LARGE SCALE GENOMIC DNA]</scope>
    <source>
        <strain evidence="1 2">DSM 13057</strain>
    </source>
</reference>
<name>A0ABS2L147_9MICO</name>
<gene>
    <name evidence="1" type="ORF">JOE66_000439</name>
</gene>
<evidence type="ECO:0000313" key="1">
    <source>
        <dbReference type="EMBL" id="MBM7470805.1"/>
    </source>
</evidence>
<protein>
    <submittedName>
        <fullName evidence="1">Uncharacterized protein</fullName>
    </submittedName>
</protein>
<dbReference type="Proteomes" id="UP000776164">
    <property type="component" value="Unassembled WGS sequence"/>
</dbReference>
<comment type="caution">
    <text evidence="1">The sequence shown here is derived from an EMBL/GenBank/DDBJ whole genome shotgun (WGS) entry which is preliminary data.</text>
</comment>